<comment type="caution">
    <text evidence="1">The sequence shown here is derived from an EMBL/GenBank/DDBJ whole genome shotgun (WGS) entry which is preliminary data.</text>
</comment>
<dbReference type="Gene3D" id="3.40.50.1820">
    <property type="entry name" value="alpha/beta hydrolase"/>
    <property type="match status" value="1"/>
</dbReference>
<organism evidence="1 2">
    <name type="scientific">Microbacterium kyungheense</name>
    <dbReference type="NCBI Taxonomy" id="1263636"/>
    <lineage>
        <taxon>Bacteria</taxon>
        <taxon>Bacillati</taxon>
        <taxon>Actinomycetota</taxon>
        <taxon>Actinomycetes</taxon>
        <taxon>Micrococcales</taxon>
        <taxon>Microbacteriaceae</taxon>
        <taxon>Microbacterium</taxon>
    </lineage>
</organism>
<dbReference type="Proteomes" id="UP000320235">
    <property type="component" value="Unassembled WGS sequence"/>
</dbReference>
<reference evidence="1 2" key="1">
    <citation type="submission" date="2019-06" db="EMBL/GenBank/DDBJ databases">
        <title>Sequencing the genomes of 1000 actinobacteria strains.</title>
        <authorList>
            <person name="Klenk H.-P."/>
        </authorList>
    </citation>
    <scope>NUCLEOTIDE SEQUENCE [LARGE SCALE GENOMIC DNA]</scope>
    <source>
        <strain evidence="1 2">DSM 105492</strain>
    </source>
</reference>
<dbReference type="EMBL" id="VFPE01000002">
    <property type="protein sequence ID" value="TQM28084.1"/>
    <property type="molecule type" value="Genomic_DNA"/>
</dbReference>
<accession>A0A543F2K6</accession>
<gene>
    <name evidence="1" type="ORF">FB391_2134</name>
</gene>
<dbReference type="OrthoDB" id="4854783at2"/>
<keyword evidence="2" id="KW-1185">Reference proteome</keyword>
<dbReference type="RefSeq" id="WP_141894345.1">
    <property type="nucleotide sequence ID" value="NZ_BAABLH010000005.1"/>
</dbReference>
<dbReference type="SUPFAM" id="SSF53474">
    <property type="entry name" value="alpha/beta-Hydrolases"/>
    <property type="match status" value="1"/>
</dbReference>
<evidence type="ECO:0008006" key="3">
    <source>
        <dbReference type="Google" id="ProtNLM"/>
    </source>
</evidence>
<dbReference type="InterPro" id="IPR029058">
    <property type="entry name" value="AB_hydrolase_fold"/>
</dbReference>
<evidence type="ECO:0000313" key="1">
    <source>
        <dbReference type="EMBL" id="TQM28084.1"/>
    </source>
</evidence>
<proteinExistence type="predicted"/>
<protein>
    <recommendedName>
        <fullName evidence="3">AB hydrolase-1 domain-containing protein</fullName>
    </recommendedName>
</protein>
<sequence>MEIRGPIELPARREEVELETLDGLTLVGELALPPDRDPVATLVTLHPLPTAGGFMDSHILRKAAGRLPALADLAVLRFNTRGTSSPRGTSDGAFDGGRAEAFDVAAAMDFVHARALPRPWFIGWSFGTELALKYGRDHDVEGAVLLSPPLHRATDDEVAAWAGDSRRLIVLIPEFDDYLRPDAAAERFASVPEAVLIPVEGGKHLWVGENQTRRVLTEIVAAVNPDALPLPTEWHGPAEAG</sequence>
<evidence type="ECO:0000313" key="2">
    <source>
        <dbReference type="Proteomes" id="UP000320235"/>
    </source>
</evidence>
<name>A0A543F2K6_9MICO</name>
<dbReference type="AlphaFoldDB" id="A0A543F2K6"/>